<name>A0A0D8JBC0_9BACT</name>
<feature type="transmembrane region" description="Helical" evidence="1">
    <location>
        <begin position="60"/>
        <end position="85"/>
    </location>
</feature>
<evidence type="ECO:0000313" key="3">
    <source>
        <dbReference type="Proteomes" id="UP000032544"/>
    </source>
</evidence>
<dbReference type="STRING" id="1544798.LH29_01775"/>
<feature type="transmembrane region" description="Helical" evidence="1">
    <location>
        <begin position="30"/>
        <end position="53"/>
    </location>
</feature>
<evidence type="ECO:0000313" key="2">
    <source>
        <dbReference type="EMBL" id="KJF44270.1"/>
    </source>
</evidence>
<dbReference type="RefSeq" id="WP_045025827.1">
    <property type="nucleotide sequence ID" value="NZ_JRHC01000001.1"/>
</dbReference>
<comment type="caution">
    <text evidence="2">The sequence shown here is derived from an EMBL/GenBank/DDBJ whole genome shotgun (WGS) entry which is preliminary data.</text>
</comment>
<keyword evidence="3" id="KW-1185">Reference proteome</keyword>
<gene>
    <name evidence="2" type="ORF">LH29_01775</name>
</gene>
<proteinExistence type="predicted"/>
<reference evidence="2 3" key="1">
    <citation type="submission" date="2014-09" db="EMBL/GenBank/DDBJ databases">
        <title>Draft Genome Sequence of Draconibacterium sp. JN14CK-3.</title>
        <authorList>
            <person name="Dong C."/>
            <person name="Lai Q."/>
            <person name="Shao Z."/>
        </authorList>
    </citation>
    <scope>NUCLEOTIDE SEQUENCE [LARGE SCALE GENOMIC DNA]</scope>
    <source>
        <strain evidence="2 3">JN14CK-3</strain>
    </source>
</reference>
<accession>A0A0D8JBC0</accession>
<organism evidence="2 3">
    <name type="scientific">Draconibacterium sediminis</name>
    <dbReference type="NCBI Taxonomy" id="1544798"/>
    <lineage>
        <taxon>Bacteria</taxon>
        <taxon>Pseudomonadati</taxon>
        <taxon>Bacteroidota</taxon>
        <taxon>Bacteroidia</taxon>
        <taxon>Marinilabiliales</taxon>
        <taxon>Prolixibacteraceae</taxon>
        <taxon>Draconibacterium</taxon>
    </lineage>
</organism>
<keyword evidence="1" id="KW-1133">Transmembrane helix</keyword>
<protein>
    <submittedName>
        <fullName evidence="2">Uncharacterized protein</fullName>
    </submittedName>
</protein>
<dbReference type="EMBL" id="JRHC01000001">
    <property type="protein sequence ID" value="KJF44270.1"/>
    <property type="molecule type" value="Genomic_DNA"/>
</dbReference>
<evidence type="ECO:0000256" key="1">
    <source>
        <dbReference type="SAM" id="Phobius"/>
    </source>
</evidence>
<sequence length="138" mass="15977">MNLNDVLANLYEMDWLYDQPFSLELYNNGAYVLLFLSALAPSFIFMAIFYFLIKYPFCKWYHWLIVLIAGLIVTDVLTQRVLYNFLAVPIANSAQGINSFLLKQILLNSFLSLLFGFIATLIFKRAPLPQHNIPWSKS</sequence>
<dbReference type="AlphaFoldDB" id="A0A0D8JBC0"/>
<keyword evidence="1" id="KW-0812">Transmembrane</keyword>
<feature type="transmembrane region" description="Helical" evidence="1">
    <location>
        <begin position="105"/>
        <end position="123"/>
    </location>
</feature>
<dbReference type="Proteomes" id="UP000032544">
    <property type="component" value="Unassembled WGS sequence"/>
</dbReference>
<keyword evidence="1" id="KW-0472">Membrane</keyword>
<dbReference type="OrthoDB" id="1450545at2"/>